<feature type="transmembrane region" description="Helical" evidence="13">
    <location>
        <begin position="50"/>
        <end position="70"/>
    </location>
</feature>
<dbReference type="EC" id="2.7.13.3" evidence="3"/>
<comment type="caution">
    <text evidence="15">The sequence shown here is derived from an EMBL/GenBank/DDBJ whole genome shotgun (WGS) entry which is preliminary data.</text>
</comment>
<evidence type="ECO:0000256" key="10">
    <source>
        <dbReference type="ARBA" id="ARBA00022989"/>
    </source>
</evidence>
<evidence type="ECO:0000256" key="11">
    <source>
        <dbReference type="ARBA" id="ARBA00023012"/>
    </source>
</evidence>
<dbReference type="InterPro" id="IPR038318">
    <property type="entry name" value="KdpD_sf"/>
</dbReference>
<dbReference type="Pfam" id="PF13493">
    <property type="entry name" value="DUF4118"/>
    <property type="match status" value="1"/>
</dbReference>
<dbReference type="Proteomes" id="UP000244223">
    <property type="component" value="Unassembled WGS sequence"/>
</dbReference>
<keyword evidence="4" id="KW-0597">Phosphoprotein</keyword>
<keyword evidence="12 13" id="KW-0472">Membrane</keyword>
<evidence type="ECO:0000256" key="5">
    <source>
        <dbReference type="ARBA" id="ARBA00022679"/>
    </source>
</evidence>
<dbReference type="InterPro" id="IPR003594">
    <property type="entry name" value="HATPase_dom"/>
</dbReference>
<dbReference type="AlphaFoldDB" id="A0A2T5J1C0"/>
<dbReference type="InterPro" id="IPR036890">
    <property type="entry name" value="HATPase_C_sf"/>
</dbReference>
<dbReference type="EMBL" id="QAON01000004">
    <property type="protein sequence ID" value="PTQ90188.1"/>
    <property type="molecule type" value="Genomic_DNA"/>
</dbReference>
<proteinExistence type="predicted"/>
<evidence type="ECO:0000256" key="9">
    <source>
        <dbReference type="ARBA" id="ARBA00022840"/>
    </source>
</evidence>
<dbReference type="Gene3D" id="1.20.120.620">
    <property type="entry name" value="Backbone structure of the membrane domain of e. Coli histidine kinase receptor kdpd"/>
    <property type="match status" value="1"/>
</dbReference>
<dbReference type="RefSeq" id="WP_107865180.1">
    <property type="nucleotide sequence ID" value="NZ_QAON01000004.1"/>
</dbReference>
<dbReference type="InterPro" id="IPR029016">
    <property type="entry name" value="GAF-like_dom_sf"/>
</dbReference>
<keyword evidence="6 13" id="KW-0812">Transmembrane</keyword>
<feature type="transmembrane region" description="Helical" evidence="13">
    <location>
        <begin position="82"/>
        <end position="102"/>
    </location>
</feature>
<dbReference type="PROSITE" id="PS50109">
    <property type="entry name" value="HIS_KIN"/>
    <property type="match status" value="1"/>
</dbReference>
<evidence type="ECO:0000313" key="16">
    <source>
        <dbReference type="Proteomes" id="UP000244223"/>
    </source>
</evidence>
<keyword evidence="7" id="KW-0547">Nucleotide-binding</keyword>
<dbReference type="OrthoDB" id="9806130at2"/>
<evidence type="ECO:0000256" key="8">
    <source>
        <dbReference type="ARBA" id="ARBA00022777"/>
    </source>
</evidence>
<evidence type="ECO:0000313" key="15">
    <source>
        <dbReference type="EMBL" id="PTQ90188.1"/>
    </source>
</evidence>
<dbReference type="InterPro" id="IPR003661">
    <property type="entry name" value="HisK_dim/P_dom"/>
</dbReference>
<evidence type="ECO:0000256" key="12">
    <source>
        <dbReference type="ARBA" id="ARBA00023136"/>
    </source>
</evidence>
<dbReference type="SUPFAM" id="SSF47384">
    <property type="entry name" value="Homodimeric domain of signal transducing histidine kinase"/>
    <property type="match status" value="1"/>
</dbReference>
<feature type="domain" description="Histidine kinase" evidence="14">
    <location>
        <begin position="268"/>
        <end position="484"/>
    </location>
</feature>
<evidence type="ECO:0000256" key="4">
    <source>
        <dbReference type="ARBA" id="ARBA00022553"/>
    </source>
</evidence>
<dbReference type="InterPro" id="IPR052023">
    <property type="entry name" value="Histidine_kinase_KdpD"/>
</dbReference>
<keyword evidence="9" id="KW-0067">ATP-binding</keyword>
<dbReference type="SMART" id="SM00388">
    <property type="entry name" value="HisKA"/>
    <property type="match status" value="1"/>
</dbReference>
<accession>A0A2T5J1C0</accession>
<evidence type="ECO:0000256" key="2">
    <source>
        <dbReference type="ARBA" id="ARBA00004141"/>
    </source>
</evidence>
<evidence type="ECO:0000256" key="6">
    <source>
        <dbReference type="ARBA" id="ARBA00022692"/>
    </source>
</evidence>
<evidence type="ECO:0000259" key="14">
    <source>
        <dbReference type="PROSITE" id="PS50109"/>
    </source>
</evidence>
<dbReference type="CDD" id="cd00082">
    <property type="entry name" value="HisKA"/>
    <property type="match status" value="1"/>
</dbReference>
<keyword evidence="16" id="KW-1185">Reference proteome</keyword>
<dbReference type="PANTHER" id="PTHR45569">
    <property type="entry name" value="SENSOR PROTEIN KDPD"/>
    <property type="match status" value="1"/>
</dbReference>
<keyword evidence="11" id="KW-0902">Two-component regulatory system</keyword>
<evidence type="ECO:0000256" key="7">
    <source>
        <dbReference type="ARBA" id="ARBA00022741"/>
    </source>
</evidence>
<dbReference type="SMART" id="SM00387">
    <property type="entry name" value="HATPase_c"/>
    <property type="match status" value="1"/>
</dbReference>
<dbReference type="Pfam" id="PF00512">
    <property type="entry name" value="HisKA"/>
    <property type="match status" value="1"/>
</dbReference>
<keyword evidence="8 15" id="KW-0418">Kinase</keyword>
<dbReference type="InterPro" id="IPR036097">
    <property type="entry name" value="HisK_dim/P_sf"/>
</dbReference>
<reference evidence="15 16" key="1">
    <citation type="submission" date="2018-04" db="EMBL/GenBank/DDBJ databases">
        <title>Genomic Encyclopedia of Archaeal and Bacterial Type Strains, Phase II (KMG-II): from individual species to whole genera.</title>
        <authorList>
            <person name="Goeker M."/>
        </authorList>
    </citation>
    <scope>NUCLEOTIDE SEQUENCE [LARGE SCALE GENOMIC DNA]</scope>
    <source>
        <strain evidence="15 16">DSM 5822</strain>
    </source>
</reference>
<keyword evidence="10 13" id="KW-1133">Transmembrane helix</keyword>
<evidence type="ECO:0000256" key="13">
    <source>
        <dbReference type="SAM" id="Phobius"/>
    </source>
</evidence>
<organism evidence="15 16">
    <name type="scientific">Agitococcus lubricus</name>
    <dbReference type="NCBI Taxonomy" id="1077255"/>
    <lineage>
        <taxon>Bacteria</taxon>
        <taxon>Pseudomonadati</taxon>
        <taxon>Pseudomonadota</taxon>
        <taxon>Gammaproteobacteria</taxon>
        <taxon>Moraxellales</taxon>
        <taxon>Moraxellaceae</taxon>
        <taxon>Agitococcus</taxon>
    </lineage>
</organism>
<dbReference type="Pfam" id="PF02518">
    <property type="entry name" value="HATPase_c"/>
    <property type="match status" value="1"/>
</dbReference>
<dbReference type="SUPFAM" id="SSF55874">
    <property type="entry name" value="ATPase domain of HSP90 chaperone/DNA topoisomerase II/histidine kinase"/>
    <property type="match status" value="1"/>
</dbReference>
<gene>
    <name evidence="15" type="ORF">C8N29_104233</name>
</gene>
<dbReference type="GO" id="GO:0005886">
    <property type="term" value="C:plasma membrane"/>
    <property type="evidence" value="ECO:0007669"/>
    <property type="project" value="TreeGrafter"/>
</dbReference>
<evidence type="ECO:0000256" key="1">
    <source>
        <dbReference type="ARBA" id="ARBA00000085"/>
    </source>
</evidence>
<comment type="subcellular location">
    <subcellularLocation>
        <location evidence="2">Membrane</location>
        <topology evidence="2">Multi-pass membrane protein</topology>
    </subcellularLocation>
</comment>
<dbReference type="InterPro" id="IPR005467">
    <property type="entry name" value="His_kinase_dom"/>
</dbReference>
<dbReference type="PANTHER" id="PTHR45569:SF1">
    <property type="entry name" value="SENSOR PROTEIN KDPD"/>
    <property type="match status" value="1"/>
</dbReference>
<protein>
    <recommendedName>
        <fullName evidence="3">histidine kinase</fullName>
        <ecNumber evidence="3">2.7.13.3</ecNumber>
    </recommendedName>
</protein>
<dbReference type="Gene3D" id="3.30.565.10">
    <property type="entry name" value="Histidine kinase-like ATPase, C-terminal domain"/>
    <property type="match status" value="1"/>
</dbReference>
<evidence type="ECO:0000256" key="3">
    <source>
        <dbReference type="ARBA" id="ARBA00012438"/>
    </source>
</evidence>
<keyword evidence="5" id="KW-0808">Transferase</keyword>
<dbReference type="GO" id="GO:0000155">
    <property type="term" value="F:phosphorelay sensor kinase activity"/>
    <property type="evidence" value="ECO:0007669"/>
    <property type="project" value="InterPro"/>
</dbReference>
<dbReference type="InterPro" id="IPR025201">
    <property type="entry name" value="KdpD_TM"/>
</dbReference>
<feature type="transmembrane region" description="Helical" evidence="13">
    <location>
        <begin position="9"/>
        <end position="30"/>
    </location>
</feature>
<dbReference type="GO" id="GO:0005524">
    <property type="term" value="F:ATP binding"/>
    <property type="evidence" value="ECO:0007669"/>
    <property type="project" value="UniProtKB-KW"/>
</dbReference>
<dbReference type="Gene3D" id="1.10.287.130">
    <property type="match status" value="1"/>
</dbReference>
<name>A0A2T5J1C0_9GAMM</name>
<dbReference type="Gene3D" id="3.30.450.40">
    <property type="match status" value="1"/>
</dbReference>
<dbReference type="CDD" id="cd00075">
    <property type="entry name" value="HATPase"/>
    <property type="match status" value="1"/>
</dbReference>
<comment type="catalytic activity">
    <reaction evidence="1">
        <text>ATP + protein L-histidine = ADP + protein N-phospho-L-histidine.</text>
        <dbReference type="EC" id="2.7.13.3"/>
    </reaction>
</comment>
<sequence length="490" mass="55304">MYKPLSSRLLAISCVIIMATLLFSQVFAWLSATNIAMLYLLMVMMLSAYYGRQAGIFSAVLAVLAFDFFFVEPRLSFSVEDWQYLITFAVMLISALTVSQLINTLRDGQQKSDAQAEQNQQLYLFAKQLVSALTPQDIFAICQEFIETNLALKVAFYLSPNALANSEEMIFGDFTEHEKRTLTRFLAQDLASANMFYDADNHYFPLKGQTRLRGMMRIINPQAIAKTRLETIASLVAVALERWHYIDVSEQQMWQIKSEQLRNSILSAVSHDIRTPLTIIYGLADQLSTELRDSTHQDRIRQICQHSLHLNKMVSSLLELSKLQSGHVVLKWEWLPVEELIGSALQELKPLLHKHPIVLPQSLDAVIYGDELLLQRVISNLLDNAIKYCQGEGEIKIGVKSEADTFYLSIANPAPLMTHAQLTHIFTPFQRLAHTSHPHGIGLGLAICQQIIHAHHGDISCHCETAPDSQQSYVVMTIRLPTPLQPQVPS</sequence>